<feature type="domain" description="Tyrosine specific protein phosphatases" evidence="5">
    <location>
        <begin position="109"/>
        <end position="196"/>
    </location>
</feature>
<comment type="caution">
    <text evidence="6">The sequence shown here is derived from an EMBL/GenBank/DDBJ whole genome shotgun (WGS) entry which is preliminary data.</text>
</comment>
<dbReference type="PANTHER" id="PTHR45848:SF4">
    <property type="entry name" value="DUAL SPECIFICITY PROTEIN PHOSPHATASE 12"/>
    <property type="match status" value="1"/>
</dbReference>
<dbReference type="EMBL" id="MU853818">
    <property type="protein sequence ID" value="KAK3939035.1"/>
    <property type="molecule type" value="Genomic_DNA"/>
</dbReference>
<organism evidence="6 7">
    <name type="scientific">Diplogelasinospora grovesii</name>
    <dbReference type="NCBI Taxonomy" id="303347"/>
    <lineage>
        <taxon>Eukaryota</taxon>
        <taxon>Fungi</taxon>
        <taxon>Dikarya</taxon>
        <taxon>Ascomycota</taxon>
        <taxon>Pezizomycotina</taxon>
        <taxon>Sordariomycetes</taxon>
        <taxon>Sordariomycetidae</taxon>
        <taxon>Sordariales</taxon>
        <taxon>Diplogelasinosporaceae</taxon>
        <taxon>Diplogelasinospora</taxon>
    </lineage>
</organism>
<sequence>PLIKEVEPGSGLYLADPRFANNPALLRSNGITAVVSLTASPNALLWNSDEYRSVIPRNRHLWIPSLDSNTQDLLQHFHRISEFITRQLRPWWKDPWEKEQASAIGFGPDDDLEFIPNLLTDDHHRKGPGRPAGEKLRSLTPRPTRRVLVHCLDNLSRSKAVLAAHVMCKRGWGLRKTMNKLPAVRPANQAFMEQLRIWEELECDIFEDDEKVKGGKVFKARYREF</sequence>
<keyword evidence="4" id="KW-0904">Protein phosphatase</keyword>
<evidence type="ECO:0000313" key="7">
    <source>
        <dbReference type="Proteomes" id="UP001303473"/>
    </source>
</evidence>
<reference evidence="7" key="1">
    <citation type="journal article" date="2023" name="Mol. Phylogenet. Evol.">
        <title>Genome-scale phylogeny and comparative genomics of the fungal order Sordariales.</title>
        <authorList>
            <person name="Hensen N."/>
            <person name="Bonometti L."/>
            <person name="Westerberg I."/>
            <person name="Brannstrom I.O."/>
            <person name="Guillou S."/>
            <person name="Cros-Aarteil S."/>
            <person name="Calhoun S."/>
            <person name="Haridas S."/>
            <person name="Kuo A."/>
            <person name="Mondo S."/>
            <person name="Pangilinan J."/>
            <person name="Riley R."/>
            <person name="LaButti K."/>
            <person name="Andreopoulos B."/>
            <person name="Lipzen A."/>
            <person name="Chen C."/>
            <person name="Yan M."/>
            <person name="Daum C."/>
            <person name="Ng V."/>
            <person name="Clum A."/>
            <person name="Steindorff A."/>
            <person name="Ohm R.A."/>
            <person name="Martin F."/>
            <person name="Silar P."/>
            <person name="Natvig D.O."/>
            <person name="Lalanne C."/>
            <person name="Gautier V."/>
            <person name="Ament-Velasquez S.L."/>
            <person name="Kruys A."/>
            <person name="Hutchinson M.I."/>
            <person name="Powell A.J."/>
            <person name="Barry K."/>
            <person name="Miller A.N."/>
            <person name="Grigoriev I.V."/>
            <person name="Debuchy R."/>
            <person name="Gladieux P."/>
            <person name="Hiltunen Thoren M."/>
            <person name="Johannesson H."/>
        </authorList>
    </citation>
    <scope>NUCLEOTIDE SEQUENCE [LARGE SCALE GENOMIC DNA]</scope>
    <source>
        <strain evidence="7">CBS 340.73</strain>
    </source>
</reference>
<dbReference type="PROSITE" id="PS50056">
    <property type="entry name" value="TYR_PHOSPHATASE_2"/>
    <property type="match status" value="1"/>
</dbReference>
<comment type="similarity">
    <text evidence="1">Belongs to the protein-tyrosine phosphatase family. Non-receptor class dual specificity subfamily.</text>
</comment>
<dbReference type="CDD" id="cd14498">
    <property type="entry name" value="DSP"/>
    <property type="match status" value="1"/>
</dbReference>
<dbReference type="Gene3D" id="3.90.190.10">
    <property type="entry name" value="Protein tyrosine phosphatase superfamily"/>
    <property type="match status" value="1"/>
</dbReference>
<dbReference type="GO" id="GO:0004725">
    <property type="term" value="F:protein tyrosine phosphatase activity"/>
    <property type="evidence" value="ECO:0007669"/>
    <property type="project" value="UniProtKB-EC"/>
</dbReference>
<evidence type="ECO:0000256" key="1">
    <source>
        <dbReference type="ARBA" id="ARBA00008601"/>
    </source>
</evidence>
<proteinExistence type="inferred from homology"/>
<evidence type="ECO:0000256" key="3">
    <source>
        <dbReference type="ARBA" id="ARBA00022801"/>
    </source>
</evidence>
<evidence type="ECO:0000313" key="6">
    <source>
        <dbReference type="EMBL" id="KAK3939035.1"/>
    </source>
</evidence>
<dbReference type="AlphaFoldDB" id="A0AAN6S3F5"/>
<protein>
    <recommendedName>
        <fullName evidence="2">protein-tyrosine-phosphatase</fullName>
        <ecNumber evidence="2">3.1.3.48</ecNumber>
    </recommendedName>
</protein>
<evidence type="ECO:0000256" key="2">
    <source>
        <dbReference type="ARBA" id="ARBA00013064"/>
    </source>
</evidence>
<dbReference type="GO" id="GO:0008138">
    <property type="term" value="F:protein tyrosine/serine/threonine phosphatase activity"/>
    <property type="evidence" value="ECO:0007669"/>
    <property type="project" value="TreeGrafter"/>
</dbReference>
<evidence type="ECO:0000256" key="4">
    <source>
        <dbReference type="ARBA" id="ARBA00022912"/>
    </source>
</evidence>
<name>A0AAN6S3F5_9PEZI</name>
<evidence type="ECO:0000259" key="5">
    <source>
        <dbReference type="PROSITE" id="PS50056"/>
    </source>
</evidence>
<dbReference type="Pfam" id="PF00782">
    <property type="entry name" value="DSPc"/>
    <property type="match status" value="1"/>
</dbReference>
<keyword evidence="7" id="KW-1185">Reference proteome</keyword>
<dbReference type="PANTHER" id="PTHR45848">
    <property type="entry name" value="DUAL SPECIFICITY PROTEIN PHOSPHATASE 12 FAMILY MEMBER"/>
    <property type="match status" value="1"/>
</dbReference>
<dbReference type="EC" id="3.1.3.48" evidence="2"/>
<dbReference type="Proteomes" id="UP001303473">
    <property type="component" value="Unassembled WGS sequence"/>
</dbReference>
<dbReference type="SUPFAM" id="SSF52799">
    <property type="entry name" value="(Phosphotyrosine protein) phosphatases II"/>
    <property type="match status" value="1"/>
</dbReference>
<dbReference type="InterPro" id="IPR029021">
    <property type="entry name" value="Prot-tyrosine_phosphatase-like"/>
</dbReference>
<keyword evidence="3" id="KW-0378">Hydrolase</keyword>
<feature type="non-terminal residue" evidence="6">
    <location>
        <position position="225"/>
    </location>
</feature>
<dbReference type="InterPro" id="IPR000387">
    <property type="entry name" value="Tyr_Pase_dom"/>
</dbReference>
<accession>A0AAN6S3F5</accession>
<dbReference type="SMART" id="SM00195">
    <property type="entry name" value="DSPc"/>
    <property type="match status" value="1"/>
</dbReference>
<dbReference type="InterPro" id="IPR000340">
    <property type="entry name" value="Dual-sp_phosphatase_cat-dom"/>
</dbReference>
<gene>
    <name evidence="6" type="ORF">QBC46DRAFT_225371</name>
</gene>
<feature type="non-terminal residue" evidence="6">
    <location>
        <position position="1"/>
    </location>
</feature>
<dbReference type="InterPro" id="IPR020422">
    <property type="entry name" value="TYR_PHOSPHATASE_DUAL_dom"/>
</dbReference>